<organism evidence="3 4">
    <name type="scientific">Microdochium trichocladiopsis</name>
    <dbReference type="NCBI Taxonomy" id="1682393"/>
    <lineage>
        <taxon>Eukaryota</taxon>
        <taxon>Fungi</taxon>
        <taxon>Dikarya</taxon>
        <taxon>Ascomycota</taxon>
        <taxon>Pezizomycotina</taxon>
        <taxon>Sordariomycetes</taxon>
        <taxon>Xylariomycetidae</taxon>
        <taxon>Xylariales</taxon>
        <taxon>Microdochiaceae</taxon>
        <taxon>Microdochium</taxon>
    </lineage>
</organism>
<dbReference type="AlphaFoldDB" id="A0A9P9BMF5"/>
<dbReference type="PANTHER" id="PTHR43569:SF2">
    <property type="entry name" value="AMIDOHYDROLASE-RELATED DOMAIN-CONTAINING PROTEIN"/>
    <property type="match status" value="1"/>
</dbReference>
<evidence type="ECO:0000313" key="3">
    <source>
        <dbReference type="EMBL" id="KAH7026230.1"/>
    </source>
</evidence>
<dbReference type="EMBL" id="JAGTJQ010000008">
    <property type="protein sequence ID" value="KAH7026230.1"/>
    <property type="molecule type" value="Genomic_DNA"/>
</dbReference>
<dbReference type="Proteomes" id="UP000756346">
    <property type="component" value="Unassembled WGS sequence"/>
</dbReference>
<dbReference type="Gene3D" id="3.20.20.140">
    <property type="entry name" value="Metal-dependent hydrolases"/>
    <property type="match status" value="1"/>
</dbReference>
<evidence type="ECO:0000259" key="2">
    <source>
        <dbReference type="Pfam" id="PF04909"/>
    </source>
</evidence>
<dbReference type="PANTHER" id="PTHR43569">
    <property type="entry name" value="AMIDOHYDROLASE"/>
    <property type="match status" value="1"/>
</dbReference>
<sequence length="349" mass="38920">MATSFPIIDSHIHLYPEAELDTLSWYTPENPLGKQHSVEDYKAATGGAAKGFIFLETDRKHDLASGADEAGGSKGWEHPLAEIDWLKRIVTGNPREGQGHTKEDSELCVAYIPWAPMPSGAAVLEKYIAKAQEVAGESWSKVRGFRYLLQDKPNGTCLTDEFIESLKLLGRKKLVFDLGIDQHRRGRVQLEEAVEMIDRAHEGVPEEDKVVFILNHMCKPDLGVYNTMSSPSFLAWRTAMFTLGKCEQTYMKISGGFSEMPDSLKERPAEDIFEALMPWLSVILAAFGSDRIMFGSDWPVCTVGVGASEAWAKWQKVVARLCWMATLDDEAQRNIWGATALKAYGIESK</sequence>
<reference evidence="3" key="1">
    <citation type="journal article" date="2021" name="Nat. Commun.">
        <title>Genetic determinants of endophytism in the Arabidopsis root mycobiome.</title>
        <authorList>
            <person name="Mesny F."/>
            <person name="Miyauchi S."/>
            <person name="Thiergart T."/>
            <person name="Pickel B."/>
            <person name="Atanasova L."/>
            <person name="Karlsson M."/>
            <person name="Huettel B."/>
            <person name="Barry K.W."/>
            <person name="Haridas S."/>
            <person name="Chen C."/>
            <person name="Bauer D."/>
            <person name="Andreopoulos W."/>
            <person name="Pangilinan J."/>
            <person name="LaButti K."/>
            <person name="Riley R."/>
            <person name="Lipzen A."/>
            <person name="Clum A."/>
            <person name="Drula E."/>
            <person name="Henrissat B."/>
            <person name="Kohler A."/>
            <person name="Grigoriev I.V."/>
            <person name="Martin F.M."/>
            <person name="Hacquard S."/>
        </authorList>
    </citation>
    <scope>NUCLEOTIDE SEQUENCE</scope>
    <source>
        <strain evidence="3">MPI-CAGE-CH-0230</strain>
    </source>
</reference>
<name>A0A9P9BMF5_9PEZI</name>
<dbReference type="InterPro" id="IPR006680">
    <property type="entry name" value="Amidohydro-rel"/>
</dbReference>
<keyword evidence="4" id="KW-1185">Reference proteome</keyword>
<protein>
    <recommendedName>
        <fullName evidence="2">Amidohydrolase-related domain-containing protein</fullName>
    </recommendedName>
</protein>
<feature type="domain" description="Amidohydrolase-related" evidence="2">
    <location>
        <begin position="165"/>
        <end position="346"/>
    </location>
</feature>
<dbReference type="InterPro" id="IPR052350">
    <property type="entry name" value="Metallo-dep_Lactonases"/>
</dbReference>
<dbReference type="SUPFAM" id="SSF51556">
    <property type="entry name" value="Metallo-dependent hydrolases"/>
    <property type="match status" value="1"/>
</dbReference>
<dbReference type="InterPro" id="IPR032466">
    <property type="entry name" value="Metal_Hydrolase"/>
</dbReference>
<evidence type="ECO:0000256" key="1">
    <source>
        <dbReference type="ARBA" id="ARBA00038310"/>
    </source>
</evidence>
<proteinExistence type="inferred from homology"/>
<dbReference type="OrthoDB" id="2135488at2759"/>
<dbReference type="RefSeq" id="XP_046009447.1">
    <property type="nucleotide sequence ID" value="XM_046162672.1"/>
</dbReference>
<dbReference type="GO" id="GO:0016787">
    <property type="term" value="F:hydrolase activity"/>
    <property type="evidence" value="ECO:0007669"/>
    <property type="project" value="InterPro"/>
</dbReference>
<gene>
    <name evidence="3" type="ORF">B0I36DRAFT_433723</name>
</gene>
<dbReference type="Pfam" id="PF04909">
    <property type="entry name" value="Amidohydro_2"/>
    <property type="match status" value="1"/>
</dbReference>
<evidence type="ECO:0000313" key="4">
    <source>
        <dbReference type="Proteomes" id="UP000756346"/>
    </source>
</evidence>
<comment type="caution">
    <text evidence="3">The sequence shown here is derived from an EMBL/GenBank/DDBJ whole genome shotgun (WGS) entry which is preliminary data.</text>
</comment>
<comment type="similarity">
    <text evidence="1">Belongs to the metallo-dependent hydrolases superfamily.</text>
</comment>
<accession>A0A9P9BMF5</accession>
<dbReference type="GeneID" id="70192218"/>